<dbReference type="Proteomes" id="UP001279410">
    <property type="component" value="Unassembled WGS sequence"/>
</dbReference>
<reference evidence="2" key="1">
    <citation type="submission" date="2022-08" db="EMBL/GenBank/DDBJ databases">
        <title>Genome sequencing of akame (Lates japonicus).</title>
        <authorList>
            <person name="Hashiguchi Y."/>
            <person name="Takahashi H."/>
        </authorList>
    </citation>
    <scope>NUCLEOTIDE SEQUENCE</scope>
    <source>
        <strain evidence="2">Kochi</strain>
    </source>
</reference>
<organism evidence="2 3">
    <name type="scientific">Lates japonicus</name>
    <name type="common">Japanese lates</name>
    <dbReference type="NCBI Taxonomy" id="270547"/>
    <lineage>
        <taxon>Eukaryota</taxon>
        <taxon>Metazoa</taxon>
        <taxon>Chordata</taxon>
        <taxon>Craniata</taxon>
        <taxon>Vertebrata</taxon>
        <taxon>Euteleostomi</taxon>
        <taxon>Actinopterygii</taxon>
        <taxon>Neopterygii</taxon>
        <taxon>Teleostei</taxon>
        <taxon>Neoteleostei</taxon>
        <taxon>Acanthomorphata</taxon>
        <taxon>Carangaria</taxon>
        <taxon>Carangaria incertae sedis</taxon>
        <taxon>Centropomidae</taxon>
        <taxon>Lates</taxon>
    </lineage>
</organism>
<evidence type="ECO:0000313" key="3">
    <source>
        <dbReference type="Proteomes" id="UP001279410"/>
    </source>
</evidence>
<dbReference type="AlphaFoldDB" id="A0AAD3NAK7"/>
<sequence>MVLPAGVPVVSFQVLIGGRYLHETHLGQVSSSLQLKPMAPVFTEKENTDDGAGGADDSLWSQFSSRGTTPPVSRPQ</sequence>
<feature type="region of interest" description="Disordered" evidence="1">
    <location>
        <begin position="40"/>
        <end position="76"/>
    </location>
</feature>
<dbReference type="EMBL" id="BRZM01000133">
    <property type="protein sequence ID" value="GLD68347.1"/>
    <property type="molecule type" value="Genomic_DNA"/>
</dbReference>
<evidence type="ECO:0000313" key="2">
    <source>
        <dbReference type="EMBL" id="GLD68347.1"/>
    </source>
</evidence>
<comment type="caution">
    <text evidence="2">The sequence shown here is derived from an EMBL/GenBank/DDBJ whole genome shotgun (WGS) entry which is preliminary data.</text>
</comment>
<protein>
    <submittedName>
        <fullName evidence="2">NFATC2-interacting protein</fullName>
    </submittedName>
</protein>
<keyword evidence="3" id="KW-1185">Reference proteome</keyword>
<name>A0AAD3NAK7_LATJO</name>
<gene>
    <name evidence="2" type="ORF">AKAME5_001966000</name>
</gene>
<accession>A0AAD3NAK7</accession>
<evidence type="ECO:0000256" key="1">
    <source>
        <dbReference type="SAM" id="MobiDB-lite"/>
    </source>
</evidence>
<proteinExistence type="predicted"/>
<feature type="compositionally biased region" description="Polar residues" evidence="1">
    <location>
        <begin position="59"/>
        <end position="76"/>
    </location>
</feature>